<feature type="transmembrane region" description="Helical" evidence="5">
    <location>
        <begin position="86"/>
        <end position="105"/>
    </location>
</feature>
<keyword evidence="8" id="KW-1185">Reference proteome</keyword>
<keyword evidence="7" id="KW-0436">Ligase</keyword>
<comment type="subcellular location">
    <subcellularLocation>
        <location evidence="1">Membrane</location>
        <topology evidence="1">Multi-pass membrane protein</topology>
    </subcellularLocation>
</comment>
<dbReference type="AlphaFoldDB" id="A0A942IDQ5"/>
<evidence type="ECO:0000259" key="6">
    <source>
        <dbReference type="Pfam" id="PF04932"/>
    </source>
</evidence>
<feature type="transmembrane region" description="Helical" evidence="5">
    <location>
        <begin position="291"/>
        <end position="311"/>
    </location>
</feature>
<feature type="transmembrane region" description="Helical" evidence="5">
    <location>
        <begin position="50"/>
        <end position="74"/>
    </location>
</feature>
<proteinExistence type="predicted"/>
<sequence>MSQIEISSANATEKGERATTRLSRLNEVTFWVMLGVVALAPIPFGSARGFFWGLLAFIIGTWALIYTIGVVAIWQGLRIGFERFGLQVLLMGIFCLWLVVQILPLDLVPLQLRDGVSVPLSTISVAPDATALMLVRQLTYGLFFILVLQACANETRRSLMFDVLLVITVAYGVFGLVSLQSGDTILGLEKWAYQGYATSTFVNRNSFATFLAMGGALAAARIGKLMADASLHHVNDGRPRNVRSNLIMYGLAYLFLVTVVLSTGSRMGLFVTIIGGAISATIAVRRSKRLAHLALAIPTALAIVVLAFVLYGSRVVERLGGLESSADVRSDLYWQIFEMVRERPFWGYGGGTFELAFPIVHQAPVSSDVVWSMAHNSYLALWVEAGLIFGSLPIIAIGAIAIKIITAVIRRRGNLETQAIALGVIAIGAIHSLVDFSLEIPANTFVFLALLAAGTASTVNLKVTK</sequence>
<dbReference type="InterPro" id="IPR007016">
    <property type="entry name" value="O-antigen_ligase-rel_domated"/>
</dbReference>
<evidence type="ECO:0000313" key="8">
    <source>
        <dbReference type="Proteomes" id="UP000678281"/>
    </source>
</evidence>
<feature type="transmembrane region" description="Helical" evidence="5">
    <location>
        <begin position="125"/>
        <end position="147"/>
    </location>
</feature>
<feature type="transmembrane region" description="Helical" evidence="5">
    <location>
        <begin position="440"/>
        <end position="461"/>
    </location>
</feature>
<evidence type="ECO:0000256" key="2">
    <source>
        <dbReference type="ARBA" id="ARBA00022692"/>
    </source>
</evidence>
<comment type="caution">
    <text evidence="7">The sequence shown here is derived from an EMBL/GenBank/DDBJ whole genome shotgun (WGS) entry which is preliminary data.</text>
</comment>
<evidence type="ECO:0000256" key="3">
    <source>
        <dbReference type="ARBA" id="ARBA00022989"/>
    </source>
</evidence>
<dbReference type="PANTHER" id="PTHR37422">
    <property type="entry name" value="TEICHURONIC ACID BIOSYNTHESIS PROTEIN TUAE"/>
    <property type="match status" value="1"/>
</dbReference>
<feature type="transmembrane region" description="Helical" evidence="5">
    <location>
        <begin position="201"/>
        <end position="223"/>
    </location>
</feature>
<dbReference type="EMBL" id="JAGXTP010000001">
    <property type="protein sequence ID" value="MBS3848530.1"/>
    <property type="molecule type" value="Genomic_DNA"/>
</dbReference>
<dbReference type="PANTHER" id="PTHR37422:SF23">
    <property type="entry name" value="TEICHURONIC ACID BIOSYNTHESIS PROTEIN TUAE"/>
    <property type="match status" value="1"/>
</dbReference>
<dbReference type="Proteomes" id="UP000678281">
    <property type="component" value="Unassembled WGS sequence"/>
</dbReference>
<evidence type="ECO:0000256" key="5">
    <source>
        <dbReference type="SAM" id="Phobius"/>
    </source>
</evidence>
<dbReference type="GO" id="GO:0016874">
    <property type="term" value="F:ligase activity"/>
    <property type="evidence" value="ECO:0007669"/>
    <property type="project" value="UniProtKB-KW"/>
</dbReference>
<gene>
    <name evidence="7" type="ORF">KD146_07425</name>
</gene>
<dbReference type="Pfam" id="PF04932">
    <property type="entry name" value="Wzy_C"/>
    <property type="match status" value="1"/>
</dbReference>
<reference evidence="7" key="1">
    <citation type="submission" date="2021-04" db="EMBL/GenBank/DDBJ databases">
        <title>Devosia litorisediminis sp. nov., isolated from a sand dune.</title>
        <authorList>
            <person name="Park S."/>
            <person name="Yoon J.-H."/>
        </authorList>
    </citation>
    <scope>NUCLEOTIDE SEQUENCE</scope>
    <source>
        <strain evidence="7">BSSL-BM10</strain>
    </source>
</reference>
<keyword evidence="4 5" id="KW-0472">Membrane</keyword>
<dbReference type="GO" id="GO:0016020">
    <property type="term" value="C:membrane"/>
    <property type="evidence" value="ECO:0007669"/>
    <property type="project" value="UniProtKB-SubCell"/>
</dbReference>
<name>A0A942IDQ5_9HYPH</name>
<protein>
    <submittedName>
        <fullName evidence="7">O-antigen ligase family protein</fullName>
    </submittedName>
</protein>
<accession>A0A942IDQ5</accession>
<organism evidence="7 8">
    <name type="scientific">Devosia litorisediminis</name>
    <dbReference type="NCBI Taxonomy" id="2829817"/>
    <lineage>
        <taxon>Bacteria</taxon>
        <taxon>Pseudomonadati</taxon>
        <taxon>Pseudomonadota</taxon>
        <taxon>Alphaproteobacteria</taxon>
        <taxon>Hyphomicrobiales</taxon>
        <taxon>Devosiaceae</taxon>
        <taxon>Devosia</taxon>
    </lineage>
</organism>
<keyword evidence="2 5" id="KW-0812">Transmembrane</keyword>
<feature type="transmembrane region" description="Helical" evidence="5">
    <location>
        <begin position="267"/>
        <end position="284"/>
    </location>
</feature>
<feature type="transmembrane region" description="Helical" evidence="5">
    <location>
        <begin position="417"/>
        <end position="434"/>
    </location>
</feature>
<evidence type="ECO:0000256" key="4">
    <source>
        <dbReference type="ARBA" id="ARBA00023136"/>
    </source>
</evidence>
<feature type="transmembrane region" description="Helical" evidence="5">
    <location>
        <begin position="244"/>
        <end position="261"/>
    </location>
</feature>
<feature type="domain" description="O-antigen ligase-related" evidence="6">
    <location>
        <begin position="252"/>
        <end position="388"/>
    </location>
</feature>
<evidence type="ECO:0000313" key="7">
    <source>
        <dbReference type="EMBL" id="MBS3848530.1"/>
    </source>
</evidence>
<feature type="transmembrane region" description="Helical" evidence="5">
    <location>
        <begin position="159"/>
        <end position="181"/>
    </location>
</feature>
<evidence type="ECO:0000256" key="1">
    <source>
        <dbReference type="ARBA" id="ARBA00004141"/>
    </source>
</evidence>
<keyword evidence="3 5" id="KW-1133">Transmembrane helix</keyword>
<feature type="transmembrane region" description="Helical" evidence="5">
    <location>
        <begin position="28"/>
        <end position="44"/>
    </location>
</feature>
<feature type="transmembrane region" description="Helical" evidence="5">
    <location>
        <begin position="379"/>
        <end position="405"/>
    </location>
</feature>
<dbReference type="RefSeq" id="WP_212658070.1">
    <property type="nucleotide sequence ID" value="NZ_JAGXTP010000001.1"/>
</dbReference>
<dbReference type="InterPro" id="IPR051533">
    <property type="entry name" value="WaaL-like"/>
</dbReference>